<dbReference type="AlphaFoldDB" id="A0A922LCR7"/>
<organism evidence="2 3">
    <name type="scientific">Dermatophagoides farinae</name>
    <name type="common">American house dust mite</name>
    <dbReference type="NCBI Taxonomy" id="6954"/>
    <lineage>
        <taxon>Eukaryota</taxon>
        <taxon>Metazoa</taxon>
        <taxon>Ecdysozoa</taxon>
        <taxon>Arthropoda</taxon>
        <taxon>Chelicerata</taxon>
        <taxon>Arachnida</taxon>
        <taxon>Acari</taxon>
        <taxon>Acariformes</taxon>
        <taxon>Sarcoptiformes</taxon>
        <taxon>Astigmata</taxon>
        <taxon>Psoroptidia</taxon>
        <taxon>Analgoidea</taxon>
        <taxon>Pyroglyphidae</taxon>
        <taxon>Dermatophagoidinae</taxon>
        <taxon>Dermatophagoides</taxon>
    </lineage>
</organism>
<sequence length="119" mass="14163">MFVVLVGWLVGRSSSLLVGFYPILKYSRYMGDLYITNDSYFVLFNQQQQQYLSTNKFIFNFQTQSLEKREFNHHHHLQFKPFFLKKPPPPPPQPRRRQLPSSSIIIFTASLLLFVDEYV</sequence>
<evidence type="ECO:0008006" key="4">
    <source>
        <dbReference type="Google" id="ProtNLM"/>
    </source>
</evidence>
<keyword evidence="1" id="KW-1133">Transmembrane helix</keyword>
<keyword evidence="3" id="KW-1185">Reference proteome</keyword>
<feature type="transmembrane region" description="Helical" evidence="1">
    <location>
        <begin position="6"/>
        <end position="24"/>
    </location>
</feature>
<comment type="caution">
    <text evidence="2">The sequence shown here is derived from an EMBL/GenBank/DDBJ whole genome shotgun (WGS) entry which is preliminary data.</text>
</comment>
<reference evidence="2" key="2">
    <citation type="journal article" date="2022" name="Res Sq">
        <title>Comparative Genomics Reveals Insights into the Divergent Evolution of Astigmatic Mites and Household Pest Adaptations.</title>
        <authorList>
            <person name="Xiong Q."/>
            <person name="Wan A.T.-Y."/>
            <person name="Liu X.-Y."/>
            <person name="Fung C.S.-H."/>
            <person name="Xiao X."/>
            <person name="Malainual N."/>
            <person name="Hou J."/>
            <person name="Wang L."/>
            <person name="Wang M."/>
            <person name="Yang K."/>
            <person name="Cui Y."/>
            <person name="Leung E."/>
            <person name="Nong W."/>
            <person name="Shin S.-K."/>
            <person name="Au S."/>
            <person name="Jeong K.Y."/>
            <person name="Chew F.T."/>
            <person name="Hui J."/>
            <person name="Leung T.F."/>
            <person name="Tungtrongchitr A."/>
            <person name="Zhong N."/>
            <person name="Liu Z."/>
            <person name="Tsui S."/>
        </authorList>
    </citation>
    <scope>NUCLEOTIDE SEQUENCE</scope>
    <source>
        <strain evidence="2">Derf</strain>
        <tissue evidence="2">Whole organism</tissue>
    </source>
</reference>
<evidence type="ECO:0000313" key="3">
    <source>
        <dbReference type="Proteomes" id="UP000790347"/>
    </source>
</evidence>
<keyword evidence="1" id="KW-0812">Transmembrane</keyword>
<evidence type="ECO:0000313" key="2">
    <source>
        <dbReference type="EMBL" id="KAH9526930.1"/>
    </source>
</evidence>
<gene>
    <name evidence="2" type="ORF">DERF_000985</name>
</gene>
<reference evidence="2" key="1">
    <citation type="submission" date="2013-05" db="EMBL/GenBank/DDBJ databases">
        <authorList>
            <person name="Yim A.K.Y."/>
            <person name="Chan T.F."/>
            <person name="Ji K.M."/>
            <person name="Liu X.Y."/>
            <person name="Zhou J.W."/>
            <person name="Li R.Q."/>
            <person name="Yang K.Y."/>
            <person name="Li J."/>
            <person name="Li M."/>
            <person name="Law P.T.W."/>
            <person name="Wu Y.L."/>
            <person name="Cai Z.L."/>
            <person name="Qin H."/>
            <person name="Bao Y."/>
            <person name="Leung R.K.K."/>
            <person name="Ng P.K.S."/>
            <person name="Zou J."/>
            <person name="Zhong X.J."/>
            <person name="Ran P.X."/>
            <person name="Zhong N.S."/>
            <person name="Liu Z.G."/>
            <person name="Tsui S.K.W."/>
        </authorList>
    </citation>
    <scope>NUCLEOTIDE SEQUENCE</scope>
    <source>
        <strain evidence="2">Derf</strain>
        <tissue evidence="2">Whole organism</tissue>
    </source>
</reference>
<proteinExistence type="predicted"/>
<dbReference type="EMBL" id="ASGP02000001">
    <property type="protein sequence ID" value="KAH9526930.1"/>
    <property type="molecule type" value="Genomic_DNA"/>
</dbReference>
<accession>A0A922LCR7</accession>
<evidence type="ECO:0000256" key="1">
    <source>
        <dbReference type="SAM" id="Phobius"/>
    </source>
</evidence>
<keyword evidence="1" id="KW-0472">Membrane</keyword>
<dbReference type="Proteomes" id="UP000790347">
    <property type="component" value="Unassembled WGS sequence"/>
</dbReference>
<protein>
    <recommendedName>
        <fullName evidence="4">Transmembrane protein</fullName>
    </recommendedName>
</protein>
<name>A0A922LCR7_DERFA</name>